<dbReference type="OrthoDB" id="4161595at2759"/>
<dbReference type="AlphaFoldDB" id="A0A1B8G7L9"/>
<feature type="region of interest" description="Disordered" evidence="1">
    <location>
        <begin position="529"/>
        <end position="610"/>
    </location>
</feature>
<name>A0A1B8G7L9_9PEZI</name>
<dbReference type="Proteomes" id="UP000091956">
    <property type="component" value="Unassembled WGS sequence"/>
</dbReference>
<organism evidence="2 3">
    <name type="scientific">Pseudogymnoascus verrucosus</name>
    <dbReference type="NCBI Taxonomy" id="342668"/>
    <lineage>
        <taxon>Eukaryota</taxon>
        <taxon>Fungi</taxon>
        <taxon>Dikarya</taxon>
        <taxon>Ascomycota</taxon>
        <taxon>Pezizomycotina</taxon>
        <taxon>Leotiomycetes</taxon>
        <taxon>Thelebolales</taxon>
        <taxon>Thelebolaceae</taxon>
        <taxon>Pseudogymnoascus</taxon>
    </lineage>
</organism>
<evidence type="ECO:0000256" key="1">
    <source>
        <dbReference type="SAM" id="MobiDB-lite"/>
    </source>
</evidence>
<dbReference type="STRING" id="342668.A0A1B8G7L9"/>
<feature type="compositionally biased region" description="Polar residues" evidence="1">
    <location>
        <begin position="216"/>
        <end position="231"/>
    </location>
</feature>
<sequence>MEVGLMLNASPDDAEQPRPLLTWEATIRSRTPWDAGGYSLPVNHDLDTTISKHIHHHDSSLESSQTYPTKHSLSDSRGSLSSLASASTSTHSRFSSASTVGGFQAFTNFTDSSKLSDSTVDWTSILANSATLSPASPATFSFHHYPPSPRAEPIHVLAQIAERRYMDADSASEEHYKDSEMADADTRATSTTSEQPALSRTASPTDALLIKRHSPLTPQESETAGSVSTQPHPAGEENTAPWKYQPRAQLDRLNSFPPSENRREFESHSGRFAMESRRHKRAFSEPHIQGQSGASFGQPTTDMLARYQRSEPTPPSSQHPENESPQAETLDGTSHLGPQYTPPLQDQHSTCMFKEGCDTGSQPRKAVSHIFGRNKMCTRLIPEHVWVRYCRKHYQRSRYREPKNWPRCQCDLVQKQIQRLEEWSAENERRGEGGVVRSWGLAVRKREQKRLDDLALSKARGGRGNPYGGNYDDVDPSAPATAVPLWLRNLCGKTYSTLDIRDIFNRVHQELLNSPSPVFPDIEILPHITLDGEESESPMRYGGRRKTPTTGHHQRSRSMGGALPPPLDSFPEDLQFNAASRSRSNSNFENQDSPLHHKRKRRDCSPEDVDAELTAQSQRLRLNVTTGAYEAHPSILSASSSASDVFQGHGPYRSPLPTPPALTPSLQSLSSILANEGPATRYPLRSSSTMLLAAPDNGHRRSRSDINGFPFPEQPVMLSHVRSYSGAAGYQFPENHHSHHNQHPHHHQQNQGVQAGQAGQTGQRYASAANAFARGGHSRHQSTPVGPRSSLTPPGGMSLQPPSLGRG</sequence>
<keyword evidence="3" id="KW-1185">Reference proteome</keyword>
<feature type="compositionally biased region" description="Low complexity" evidence="1">
    <location>
        <begin position="749"/>
        <end position="763"/>
    </location>
</feature>
<dbReference type="GeneID" id="28843558"/>
<feature type="compositionally biased region" description="Basic and acidic residues" evidence="1">
    <location>
        <begin position="260"/>
        <end position="269"/>
    </location>
</feature>
<evidence type="ECO:0000313" key="2">
    <source>
        <dbReference type="EMBL" id="OBT91829.1"/>
    </source>
</evidence>
<feature type="compositionally biased region" description="Basic and acidic residues" evidence="1">
    <location>
        <begin position="167"/>
        <end position="186"/>
    </location>
</feature>
<feature type="compositionally biased region" description="Basic residues" evidence="1">
    <location>
        <begin position="737"/>
        <end position="748"/>
    </location>
</feature>
<feature type="compositionally biased region" description="Polar residues" evidence="1">
    <location>
        <begin position="194"/>
        <end position="204"/>
    </location>
</feature>
<feature type="compositionally biased region" description="Polar residues" evidence="1">
    <location>
        <begin position="318"/>
        <end position="327"/>
    </location>
</feature>
<proteinExistence type="predicted"/>
<feature type="region of interest" description="Disordered" evidence="1">
    <location>
        <begin position="167"/>
        <end position="347"/>
    </location>
</feature>
<feature type="compositionally biased region" description="Polar residues" evidence="1">
    <location>
        <begin position="781"/>
        <end position="792"/>
    </location>
</feature>
<accession>A0A1B8G7L9</accession>
<dbReference type="RefSeq" id="XP_018125562.1">
    <property type="nucleotide sequence ID" value="XM_018279578.2"/>
</dbReference>
<gene>
    <name evidence="2" type="ORF">VE01_10172</name>
</gene>
<reference evidence="2 3" key="1">
    <citation type="submission" date="2016-03" db="EMBL/GenBank/DDBJ databases">
        <title>Comparative genomics of Pseudogymnoascus destructans, the fungus causing white-nose syndrome of bats.</title>
        <authorList>
            <person name="Palmer J.M."/>
            <person name="Drees K.P."/>
            <person name="Foster J.T."/>
            <person name="Lindner D.L."/>
        </authorList>
    </citation>
    <scope>NUCLEOTIDE SEQUENCE [LARGE SCALE GENOMIC DNA]</scope>
    <source>
        <strain evidence="2 3">UAMH 10579</strain>
    </source>
</reference>
<evidence type="ECO:0000313" key="3">
    <source>
        <dbReference type="Proteomes" id="UP000091956"/>
    </source>
</evidence>
<feature type="region of interest" description="Disordered" evidence="1">
    <location>
        <begin position="728"/>
        <end position="807"/>
    </location>
</feature>
<feature type="compositionally biased region" description="Polar residues" evidence="1">
    <location>
        <begin position="289"/>
        <end position="301"/>
    </location>
</feature>
<feature type="compositionally biased region" description="Basic residues" evidence="1">
    <location>
        <begin position="542"/>
        <end position="556"/>
    </location>
</feature>
<protein>
    <submittedName>
        <fullName evidence="2">Uncharacterized protein</fullName>
    </submittedName>
</protein>
<feature type="region of interest" description="Disordered" evidence="1">
    <location>
        <begin position="57"/>
        <end position="82"/>
    </location>
</feature>
<reference evidence="3" key="2">
    <citation type="journal article" date="2018" name="Nat. Commun.">
        <title>Extreme sensitivity to ultraviolet light in the fungal pathogen causing white-nose syndrome of bats.</title>
        <authorList>
            <person name="Palmer J.M."/>
            <person name="Drees K.P."/>
            <person name="Foster J.T."/>
            <person name="Lindner D.L."/>
        </authorList>
    </citation>
    <scope>NUCLEOTIDE SEQUENCE [LARGE SCALE GENOMIC DNA]</scope>
    <source>
        <strain evidence="3">UAMH 10579</strain>
    </source>
</reference>
<dbReference type="EMBL" id="KV460279">
    <property type="protein sequence ID" value="OBT91829.1"/>
    <property type="molecule type" value="Genomic_DNA"/>
</dbReference>
<feature type="compositionally biased region" description="Low complexity" evidence="1">
    <location>
        <begin position="577"/>
        <end position="587"/>
    </location>
</feature>